<evidence type="ECO:0000313" key="1">
    <source>
        <dbReference type="EMBL" id="MFC4260032.1"/>
    </source>
</evidence>
<dbReference type="Proteomes" id="UP001595798">
    <property type="component" value="Unassembled WGS sequence"/>
</dbReference>
<reference evidence="2" key="1">
    <citation type="journal article" date="2019" name="Int. J. Syst. Evol. Microbiol.">
        <title>The Global Catalogue of Microorganisms (GCM) 10K type strain sequencing project: providing services to taxonomists for standard genome sequencing and annotation.</title>
        <authorList>
            <consortium name="The Broad Institute Genomics Platform"/>
            <consortium name="The Broad Institute Genome Sequencing Center for Infectious Disease"/>
            <person name="Wu L."/>
            <person name="Ma J."/>
        </authorList>
    </citation>
    <scope>NUCLEOTIDE SEQUENCE [LARGE SCALE GENOMIC DNA]</scope>
    <source>
        <strain evidence="2">CECT 7297</strain>
    </source>
</reference>
<evidence type="ECO:0000313" key="2">
    <source>
        <dbReference type="Proteomes" id="UP001595798"/>
    </source>
</evidence>
<comment type="caution">
    <text evidence="1">The sequence shown here is derived from an EMBL/GenBank/DDBJ whole genome shotgun (WGS) entry which is preliminary data.</text>
</comment>
<accession>A0ABV8QJY9</accession>
<proteinExistence type="predicted"/>
<dbReference type="RefSeq" id="WP_379888155.1">
    <property type="nucleotide sequence ID" value="NZ_JBHSDI010000036.1"/>
</dbReference>
<organism evidence="1 2">
    <name type="scientific">Marinobacter lacisalsi</name>
    <dbReference type="NCBI Taxonomy" id="475979"/>
    <lineage>
        <taxon>Bacteria</taxon>
        <taxon>Pseudomonadati</taxon>
        <taxon>Pseudomonadota</taxon>
        <taxon>Gammaproteobacteria</taxon>
        <taxon>Pseudomonadales</taxon>
        <taxon>Marinobacteraceae</taxon>
        <taxon>Marinobacter</taxon>
    </lineage>
</organism>
<name>A0ABV8QJY9_9GAMM</name>
<dbReference type="EMBL" id="JBHSDI010000036">
    <property type="protein sequence ID" value="MFC4260032.1"/>
    <property type="molecule type" value="Genomic_DNA"/>
</dbReference>
<protein>
    <submittedName>
        <fullName evidence="1">Uncharacterized protein</fullName>
    </submittedName>
</protein>
<gene>
    <name evidence="1" type="ORF">ACFOZ5_13450</name>
</gene>
<sequence>SCMVSSLARWIVSATSILAHYDADLEWGGDHPISEGKTKDLRKPGNFSFLFFPWSSVDSVANQVLDFKPPIAEHHYRTIIQAAQNGTTPGQPHPHWVRSVNRASHHHQTEPTVPLLLRTPR</sequence>
<feature type="non-terminal residue" evidence="1">
    <location>
        <position position="1"/>
    </location>
</feature>
<keyword evidence="2" id="KW-1185">Reference proteome</keyword>